<dbReference type="EMBL" id="CAJVCH010351122">
    <property type="protein sequence ID" value="CAG7815699.1"/>
    <property type="molecule type" value="Genomic_DNA"/>
</dbReference>
<reference evidence="2" key="1">
    <citation type="submission" date="2021-06" db="EMBL/GenBank/DDBJ databases">
        <authorList>
            <person name="Hodson N. C."/>
            <person name="Mongue J. A."/>
            <person name="Jaron S. K."/>
        </authorList>
    </citation>
    <scope>NUCLEOTIDE SEQUENCE</scope>
</reference>
<sequence length="125" mass="13378">MTIKANLIPNSPQYPCEFCVYSKGTEIALEWPNFYSSLLCVSSPHSWLLPELTSGPMGRQTPTLSSAESSAGLLKKSQTVATTRSTLTKSLIVKGRKSKPIPEASLLTTGRPPPCHGASSLTLDS</sequence>
<organism evidence="2 3">
    <name type="scientific">Allacma fusca</name>
    <dbReference type="NCBI Taxonomy" id="39272"/>
    <lineage>
        <taxon>Eukaryota</taxon>
        <taxon>Metazoa</taxon>
        <taxon>Ecdysozoa</taxon>
        <taxon>Arthropoda</taxon>
        <taxon>Hexapoda</taxon>
        <taxon>Collembola</taxon>
        <taxon>Symphypleona</taxon>
        <taxon>Sminthuridae</taxon>
        <taxon>Allacma</taxon>
    </lineage>
</organism>
<evidence type="ECO:0000313" key="3">
    <source>
        <dbReference type="Proteomes" id="UP000708208"/>
    </source>
</evidence>
<dbReference type="Proteomes" id="UP000708208">
    <property type="component" value="Unassembled WGS sequence"/>
</dbReference>
<feature type="region of interest" description="Disordered" evidence="1">
    <location>
        <begin position="58"/>
        <end position="78"/>
    </location>
</feature>
<gene>
    <name evidence="2" type="ORF">AFUS01_LOCUS26363</name>
</gene>
<feature type="compositionally biased region" description="Polar residues" evidence="1">
    <location>
        <begin position="60"/>
        <end position="69"/>
    </location>
</feature>
<comment type="caution">
    <text evidence="2">The sequence shown here is derived from an EMBL/GenBank/DDBJ whole genome shotgun (WGS) entry which is preliminary data.</text>
</comment>
<feature type="non-terminal residue" evidence="2">
    <location>
        <position position="125"/>
    </location>
</feature>
<protein>
    <submittedName>
        <fullName evidence="2">Uncharacterized protein</fullName>
    </submittedName>
</protein>
<proteinExistence type="predicted"/>
<keyword evidence="3" id="KW-1185">Reference proteome</keyword>
<feature type="region of interest" description="Disordered" evidence="1">
    <location>
        <begin position="102"/>
        <end position="125"/>
    </location>
</feature>
<evidence type="ECO:0000256" key="1">
    <source>
        <dbReference type="SAM" id="MobiDB-lite"/>
    </source>
</evidence>
<accession>A0A8J2PJ12</accession>
<evidence type="ECO:0000313" key="2">
    <source>
        <dbReference type="EMBL" id="CAG7815699.1"/>
    </source>
</evidence>
<dbReference type="AlphaFoldDB" id="A0A8J2PJ12"/>
<name>A0A8J2PJ12_9HEXA</name>